<comment type="catalytic activity">
    <reaction evidence="7">
        <text>(2S,6S)-2,6-diaminopimelate = meso-2,6-diaminopimelate</text>
        <dbReference type="Rhea" id="RHEA:15393"/>
        <dbReference type="ChEBI" id="CHEBI:57609"/>
        <dbReference type="ChEBI" id="CHEBI:57791"/>
        <dbReference type="EC" id="5.1.1.7"/>
    </reaction>
</comment>
<dbReference type="InterPro" id="IPR018510">
    <property type="entry name" value="DAP_epimerase_AS"/>
</dbReference>
<dbReference type="EC" id="5.1.1.7" evidence="3"/>
<keyword evidence="5" id="KW-0457">Lysine biosynthesis</keyword>
<evidence type="ECO:0000256" key="7">
    <source>
        <dbReference type="ARBA" id="ARBA00051712"/>
    </source>
</evidence>
<evidence type="ECO:0000256" key="6">
    <source>
        <dbReference type="ARBA" id="ARBA00023235"/>
    </source>
</evidence>
<evidence type="ECO:0000256" key="4">
    <source>
        <dbReference type="ARBA" id="ARBA00022605"/>
    </source>
</evidence>
<dbReference type="AlphaFoldDB" id="A0A0F9ISX7"/>
<dbReference type="InterPro" id="IPR001653">
    <property type="entry name" value="DAP_epimerase_DapF"/>
</dbReference>
<dbReference type="PANTHER" id="PTHR31689:SF0">
    <property type="entry name" value="DIAMINOPIMELATE EPIMERASE"/>
    <property type="match status" value="1"/>
</dbReference>
<comment type="similarity">
    <text evidence="2">Belongs to the diaminopimelate epimerase family.</text>
</comment>
<protein>
    <recommendedName>
        <fullName evidence="3">diaminopimelate epimerase</fullName>
        <ecNumber evidence="3">5.1.1.7</ecNumber>
    </recommendedName>
</protein>
<keyword evidence="4" id="KW-0028">Amino-acid biosynthesis</keyword>
<comment type="caution">
    <text evidence="8">The sequence shown here is derived from an EMBL/GenBank/DDBJ whole genome shotgun (WGS) entry which is preliminary data.</text>
</comment>
<gene>
    <name evidence="8" type="ORF">LCGC14_1907120</name>
</gene>
<evidence type="ECO:0000256" key="3">
    <source>
        <dbReference type="ARBA" id="ARBA00013080"/>
    </source>
</evidence>
<keyword evidence="6" id="KW-0413">Isomerase</keyword>
<dbReference type="NCBIfam" id="TIGR00652">
    <property type="entry name" value="DapF"/>
    <property type="match status" value="1"/>
</dbReference>
<accession>A0A0F9ISX7</accession>
<comment type="pathway">
    <text evidence="1">Amino-acid biosynthesis; L-lysine biosynthesis via DAP pathway; DL-2,6-diaminopimelate from LL-2,6-diaminopimelate: step 1/1.</text>
</comment>
<dbReference type="HAMAP" id="MF_00197">
    <property type="entry name" value="DAP_epimerase"/>
    <property type="match status" value="1"/>
</dbReference>
<sequence length="282" mass="31489">MTFSPVRGREKDKSEEKLKFSKMEGTGNDFVVLDNRSGIVKDRENLAKRICLRKKGVGADGLLLLEKSDRADFRMRIFNPDGSEPEMCGNGARCIAKFAYLEGIVGEKCSFETLSGLVSAYIDEGNVRIKMKDPSFLNLNLELSLKDDSCEGYHLDTGVPHFVLFVPEVGRVALGKRGPEIRYHQSFQPAGTNVDFVEVKKSFLKVRTYERGVEAETLSCGTGVTASAIVASLVQELTSPVEVRTKGGNLKVHFQRRNKSNFIRVFLEGEVRLVYEGMYNDN</sequence>
<dbReference type="GO" id="GO:0009089">
    <property type="term" value="P:lysine biosynthetic process via diaminopimelate"/>
    <property type="evidence" value="ECO:0007669"/>
    <property type="project" value="UniProtKB-UniPathway"/>
</dbReference>
<proteinExistence type="inferred from homology"/>
<evidence type="ECO:0000256" key="2">
    <source>
        <dbReference type="ARBA" id="ARBA00010219"/>
    </source>
</evidence>
<dbReference type="EMBL" id="LAZR01020075">
    <property type="protein sequence ID" value="KKL90197.1"/>
    <property type="molecule type" value="Genomic_DNA"/>
</dbReference>
<dbReference type="PANTHER" id="PTHR31689">
    <property type="entry name" value="DIAMINOPIMELATE EPIMERASE, CHLOROPLASTIC"/>
    <property type="match status" value="1"/>
</dbReference>
<dbReference type="Pfam" id="PF01678">
    <property type="entry name" value="DAP_epimerase"/>
    <property type="match status" value="2"/>
</dbReference>
<dbReference type="GO" id="GO:0005829">
    <property type="term" value="C:cytosol"/>
    <property type="evidence" value="ECO:0007669"/>
    <property type="project" value="TreeGrafter"/>
</dbReference>
<organism evidence="8">
    <name type="scientific">marine sediment metagenome</name>
    <dbReference type="NCBI Taxonomy" id="412755"/>
    <lineage>
        <taxon>unclassified sequences</taxon>
        <taxon>metagenomes</taxon>
        <taxon>ecological metagenomes</taxon>
    </lineage>
</organism>
<dbReference type="SUPFAM" id="SSF54506">
    <property type="entry name" value="Diaminopimelate epimerase-like"/>
    <property type="match status" value="2"/>
</dbReference>
<reference evidence="8" key="1">
    <citation type="journal article" date="2015" name="Nature">
        <title>Complex archaea that bridge the gap between prokaryotes and eukaryotes.</title>
        <authorList>
            <person name="Spang A."/>
            <person name="Saw J.H."/>
            <person name="Jorgensen S.L."/>
            <person name="Zaremba-Niedzwiedzka K."/>
            <person name="Martijn J."/>
            <person name="Lind A.E."/>
            <person name="van Eijk R."/>
            <person name="Schleper C."/>
            <person name="Guy L."/>
            <person name="Ettema T.J."/>
        </authorList>
    </citation>
    <scope>NUCLEOTIDE SEQUENCE</scope>
</reference>
<name>A0A0F9ISX7_9ZZZZ</name>
<evidence type="ECO:0000313" key="8">
    <source>
        <dbReference type="EMBL" id="KKL90197.1"/>
    </source>
</evidence>
<dbReference type="Gene3D" id="3.10.310.10">
    <property type="entry name" value="Diaminopimelate Epimerase, Chain A, domain 1"/>
    <property type="match status" value="2"/>
</dbReference>
<dbReference type="PROSITE" id="PS01326">
    <property type="entry name" value="DAP_EPIMERASE"/>
    <property type="match status" value="1"/>
</dbReference>
<evidence type="ECO:0000256" key="1">
    <source>
        <dbReference type="ARBA" id="ARBA00005196"/>
    </source>
</evidence>
<dbReference type="GO" id="GO:0008837">
    <property type="term" value="F:diaminopimelate epimerase activity"/>
    <property type="evidence" value="ECO:0007669"/>
    <property type="project" value="UniProtKB-EC"/>
</dbReference>
<evidence type="ECO:0000256" key="5">
    <source>
        <dbReference type="ARBA" id="ARBA00023154"/>
    </source>
</evidence>
<dbReference type="UniPathway" id="UPA00034">
    <property type="reaction ID" value="UER00025"/>
</dbReference>